<feature type="compositionally biased region" description="Basic and acidic residues" evidence="1">
    <location>
        <begin position="107"/>
        <end position="123"/>
    </location>
</feature>
<reference evidence="2" key="1">
    <citation type="journal article" date="2022" name="bioRxiv">
        <title>Discovery and biosynthetic assessment of Streptomyces ortus sp nov. isolated from a deep-sea sponge.</title>
        <authorList>
            <person name="Williams S.E."/>
        </authorList>
    </citation>
    <scope>NUCLEOTIDE SEQUENCE</scope>
    <source>
        <strain evidence="2">A15ISP2-DRY2</strain>
    </source>
</reference>
<name>A0ABT3V0F8_9ACTN</name>
<evidence type="ECO:0000256" key="1">
    <source>
        <dbReference type="SAM" id="MobiDB-lite"/>
    </source>
</evidence>
<evidence type="ECO:0000313" key="2">
    <source>
        <dbReference type="EMBL" id="MCX4231778.1"/>
    </source>
</evidence>
<dbReference type="EMBL" id="JAIFZO010000002">
    <property type="protein sequence ID" value="MCX4231778.1"/>
    <property type="molecule type" value="Genomic_DNA"/>
</dbReference>
<organism evidence="2 3">
    <name type="scientific">Streptomyces ortus</name>
    <dbReference type="NCBI Taxonomy" id="2867268"/>
    <lineage>
        <taxon>Bacteria</taxon>
        <taxon>Bacillati</taxon>
        <taxon>Actinomycetota</taxon>
        <taxon>Actinomycetes</taxon>
        <taxon>Kitasatosporales</taxon>
        <taxon>Streptomycetaceae</taxon>
        <taxon>Streptomyces</taxon>
    </lineage>
</organism>
<gene>
    <name evidence="2" type="ORF">K3769_03120</name>
</gene>
<sequence>MTGLSGIDLARQALVAARKAAKKNGATTKKPKRRTGTVVRRDGREPLGLGAAIGKMMTERGMVAPAAGGSVLAQFDTILARRFWIRRRCSVCDAKAGQNCTDPGEPGGRRYDGDDHDPGIRPLLPERDVCLRHRSYELAAGAASSLRETQKRPASNTA</sequence>
<feature type="region of interest" description="Disordered" evidence="1">
    <location>
        <begin position="96"/>
        <end position="123"/>
    </location>
</feature>
<dbReference type="RefSeq" id="WP_267024898.1">
    <property type="nucleotide sequence ID" value="NZ_JAIFZO010000002.1"/>
</dbReference>
<protein>
    <submittedName>
        <fullName evidence="2">Uncharacterized protein</fullName>
    </submittedName>
</protein>
<comment type="caution">
    <text evidence="2">The sequence shown here is derived from an EMBL/GenBank/DDBJ whole genome shotgun (WGS) entry which is preliminary data.</text>
</comment>
<dbReference type="Proteomes" id="UP001165590">
    <property type="component" value="Unassembled WGS sequence"/>
</dbReference>
<proteinExistence type="predicted"/>
<evidence type="ECO:0000313" key="3">
    <source>
        <dbReference type="Proteomes" id="UP001165590"/>
    </source>
</evidence>
<keyword evidence="3" id="KW-1185">Reference proteome</keyword>
<accession>A0ABT3V0F8</accession>